<dbReference type="Pfam" id="PF02517">
    <property type="entry name" value="Rce1-like"/>
    <property type="match status" value="1"/>
</dbReference>
<evidence type="ECO:0000259" key="1">
    <source>
        <dbReference type="Pfam" id="PF02517"/>
    </source>
</evidence>
<dbReference type="PANTHER" id="PTHR36435">
    <property type="entry name" value="SLR1288 PROTEIN"/>
    <property type="match status" value="1"/>
</dbReference>
<feature type="domain" description="CAAX prenyl protease 2/Lysostaphin resistance protein A-like" evidence="1">
    <location>
        <begin position="104"/>
        <end position="201"/>
    </location>
</feature>
<dbReference type="GO" id="GO:0008237">
    <property type="term" value="F:metallopeptidase activity"/>
    <property type="evidence" value="ECO:0007669"/>
    <property type="project" value="UniProtKB-KW"/>
</dbReference>
<dbReference type="PANTHER" id="PTHR36435:SF1">
    <property type="entry name" value="CAAX AMINO TERMINAL PROTEASE FAMILY PROTEIN"/>
    <property type="match status" value="1"/>
</dbReference>
<dbReference type="InterPro" id="IPR003675">
    <property type="entry name" value="Rce1/LyrA-like_dom"/>
</dbReference>
<dbReference type="GO" id="GO:0080120">
    <property type="term" value="P:CAAX-box protein maturation"/>
    <property type="evidence" value="ECO:0007669"/>
    <property type="project" value="UniProtKB-ARBA"/>
</dbReference>
<dbReference type="Proteomes" id="UP000297654">
    <property type="component" value="Unassembled WGS sequence"/>
</dbReference>
<protein>
    <submittedName>
        <fullName evidence="2">CPBP family intramembrane metalloprotease</fullName>
    </submittedName>
</protein>
<name>A0A1H8K112_9MICO</name>
<dbReference type="OrthoDB" id="2222521at2"/>
<keyword evidence="2" id="KW-0378">Hydrolase</keyword>
<keyword evidence="3" id="KW-1185">Reference proteome</keyword>
<evidence type="ECO:0000313" key="3">
    <source>
        <dbReference type="Proteomes" id="UP000297654"/>
    </source>
</evidence>
<keyword evidence="2" id="KW-0482">Metalloprotease</keyword>
<evidence type="ECO:0000313" key="2">
    <source>
        <dbReference type="EMBL" id="TFB95148.1"/>
    </source>
</evidence>
<dbReference type="InterPro" id="IPR052710">
    <property type="entry name" value="CAAX_protease"/>
</dbReference>
<organism evidence="2 3">
    <name type="scientific">Cryobacterium luteum</name>
    <dbReference type="NCBI Taxonomy" id="1424661"/>
    <lineage>
        <taxon>Bacteria</taxon>
        <taxon>Bacillati</taxon>
        <taxon>Actinomycetota</taxon>
        <taxon>Actinomycetes</taxon>
        <taxon>Micrococcales</taxon>
        <taxon>Microbacteriaceae</taxon>
        <taxon>Cryobacterium</taxon>
    </lineage>
</organism>
<dbReference type="STRING" id="1424661.SAMN05216281_1177"/>
<dbReference type="RefSeq" id="WP_092111676.1">
    <property type="nucleotide sequence ID" value="NZ_FOCN01000017.1"/>
</dbReference>
<proteinExistence type="predicted"/>
<comment type="caution">
    <text evidence="2">The sequence shown here is derived from an EMBL/GenBank/DDBJ whole genome shotgun (WGS) entry which is preliminary data.</text>
</comment>
<accession>A0A1H8K112</accession>
<dbReference type="GO" id="GO:0006508">
    <property type="term" value="P:proteolysis"/>
    <property type="evidence" value="ECO:0007669"/>
    <property type="project" value="UniProtKB-KW"/>
</dbReference>
<dbReference type="EMBL" id="SOFF01000003">
    <property type="protein sequence ID" value="TFB95148.1"/>
    <property type="molecule type" value="Genomic_DNA"/>
</dbReference>
<gene>
    <name evidence="2" type="ORF">E3O10_00930</name>
</gene>
<sequence>MRTLQDTKPIWHALIWIAGYIAIVNVGDAVSEAIGIASAGTALLLVVYSLALLGYLRGANRMRFYGLRRAEPGTMRLTAFYLPLFALTLFQYAKGLNSDLDAQTVVIACILMIGVGFVEELIFRGFLFRAVLAKKTVLRAIYLSGVAFGFGHIVNLLRGYTGSDQLIQLVAAIVIGIALGYVVAITQSILPGVLFHILFNISGALTTHDVVWDTVLVGAMAVVLVPYIVYLHRVLTRSTGQPATCADTIAPAAATK</sequence>
<reference evidence="2 3" key="1">
    <citation type="submission" date="2019-03" db="EMBL/GenBank/DDBJ databases">
        <title>Genomics of glacier-inhabiting Cryobacterium strains.</title>
        <authorList>
            <person name="Liu Q."/>
            <person name="Xin Y.-H."/>
        </authorList>
    </citation>
    <scope>NUCLEOTIDE SEQUENCE [LARGE SCALE GENOMIC DNA]</scope>
    <source>
        <strain evidence="2 3">Hh15</strain>
    </source>
</reference>
<dbReference type="AlphaFoldDB" id="A0A1H8K112"/>
<dbReference type="GO" id="GO:0004175">
    <property type="term" value="F:endopeptidase activity"/>
    <property type="evidence" value="ECO:0007669"/>
    <property type="project" value="UniProtKB-ARBA"/>
</dbReference>
<keyword evidence="2" id="KW-0645">Protease</keyword>